<name>A0ABP7HRH2_9ACTN</name>
<evidence type="ECO:0000313" key="15">
    <source>
        <dbReference type="Proteomes" id="UP001501821"/>
    </source>
</evidence>
<keyword evidence="4" id="KW-0597">Phosphoprotein</keyword>
<comment type="subcellular location">
    <subcellularLocation>
        <location evidence="2">Cell membrane</location>
    </subcellularLocation>
</comment>
<dbReference type="PANTHER" id="PTHR45436:SF5">
    <property type="entry name" value="SENSOR HISTIDINE KINASE TRCS"/>
    <property type="match status" value="1"/>
</dbReference>
<proteinExistence type="predicted"/>
<accession>A0ABP7HRH2</accession>
<feature type="region of interest" description="Disordered" evidence="10">
    <location>
        <begin position="71"/>
        <end position="92"/>
    </location>
</feature>
<dbReference type="InterPro" id="IPR003661">
    <property type="entry name" value="HisK_dim/P_dom"/>
</dbReference>
<feature type="transmembrane region" description="Helical" evidence="11">
    <location>
        <begin position="143"/>
        <end position="164"/>
    </location>
</feature>
<dbReference type="GO" id="GO:0016301">
    <property type="term" value="F:kinase activity"/>
    <property type="evidence" value="ECO:0007669"/>
    <property type="project" value="UniProtKB-KW"/>
</dbReference>
<dbReference type="InterPro" id="IPR036097">
    <property type="entry name" value="HisK_dim/P_sf"/>
</dbReference>
<keyword evidence="7 14" id="KW-0418">Kinase</keyword>
<dbReference type="SUPFAM" id="SSF47384">
    <property type="entry name" value="Homodimeric domain of signal transducing histidine kinase"/>
    <property type="match status" value="1"/>
</dbReference>
<dbReference type="Gene3D" id="1.10.8.500">
    <property type="entry name" value="HAMP domain in histidine kinase"/>
    <property type="match status" value="1"/>
</dbReference>
<dbReference type="InterPro" id="IPR005467">
    <property type="entry name" value="His_kinase_dom"/>
</dbReference>
<dbReference type="SMART" id="SM00387">
    <property type="entry name" value="HATPase_c"/>
    <property type="match status" value="1"/>
</dbReference>
<gene>
    <name evidence="14" type="ORF">GCM10022242_02040</name>
</gene>
<evidence type="ECO:0000256" key="7">
    <source>
        <dbReference type="ARBA" id="ARBA00022777"/>
    </source>
</evidence>
<evidence type="ECO:0000256" key="6">
    <source>
        <dbReference type="ARBA" id="ARBA00022692"/>
    </source>
</evidence>
<evidence type="ECO:0000256" key="1">
    <source>
        <dbReference type="ARBA" id="ARBA00000085"/>
    </source>
</evidence>
<evidence type="ECO:0000259" key="13">
    <source>
        <dbReference type="PROSITE" id="PS50885"/>
    </source>
</evidence>
<dbReference type="Gene3D" id="3.30.565.10">
    <property type="entry name" value="Histidine kinase-like ATPase, C-terminal domain"/>
    <property type="match status" value="1"/>
</dbReference>
<dbReference type="PROSITE" id="PS50109">
    <property type="entry name" value="HIS_KIN"/>
    <property type="match status" value="1"/>
</dbReference>
<evidence type="ECO:0000256" key="11">
    <source>
        <dbReference type="SAM" id="Phobius"/>
    </source>
</evidence>
<evidence type="ECO:0000313" key="14">
    <source>
        <dbReference type="EMBL" id="GAA3802620.1"/>
    </source>
</evidence>
<evidence type="ECO:0000259" key="12">
    <source>
        <dbReference type="PROSITE" id="PS50109"/>
    </source>
</evidence>
<dbReference type="CDD" id="cd06225">
    <property type="entry name" value="HAMP"/>
    <property type="match status" value="1"/>
</dbReference>
<dbReference type="SUPFAM" id="SSF55874">
    <property type="entry name" value="ATPase domain of HSP90 chaperone/DNA topoisomerase II/histidine kinase"/>
    <property type="match status" value="1"/>
</dbReference>
<protein>
    <recommendedName>
        <fullName evidence="3">histidine kinase</fullName>
        <ecNumber evidence="3">2.7.13.3</ecNumber>
    </recommendedName>
</protein>
<organism evidence="14 15">
    <name type="scientific">Nocardioides panacisoli</name>
    <dbReference type="NCBI Taxonomy" id="627624"/>
    <lineage>
        <taxon>Bacteria</taxon>
        <taxon>Bacillati</taxon>
        <taxon>Actinomycetota</taxon>
        <taxon>Actinomycetes</taxon>
        <taxon>Propionibacteriales</taxon>
        <taxon>Nocardioidaceae</taxon>
        <taxon>Nocardioides</taxon>
    </lineage>
</organism>
<dbReference type="InterPro" id="IPR050428">
    <property type="entry name" value="TCS_sensor_his_kinase"/>
</dbReference>
<evidence type="ECO:0000256" key="3">
    <source>
        <dbReference type="ARBA" id="ARBA00012438"/>
    </source>
</evidence>
<dbReference type="EMBL" id="BAABAH010000001">
    <property type="protein sequence ID" value="GAA3802620.1"/>
    <property type="molecule type" value="Genomic_DNA"/>
</dbReference>
<dbReference type="Pfam" id="PF02518">
    <property type="entry name" value="HATPase_c"/>
    <property type="match status" value="1"/>
</dbReference>
<dbReference type="PROSITE" id="PS50885">
    <property type="entry name" value="HAMP"/>
    <property type="match status" value="1"/>
</dbReference>
<dbReference type="RefSeq" id="WP_344771905.1">
    <property type="nucleotide sequence ID" value="NZ_BAABAH010000001.1"/>
</dbReference>
<dbReference type="SMART" id="SM00304">
    <property type="entry name" value="HAMP"/>
    <property type="match status" value="2"/>
</dbReference>
<comment type="catalytic activity">
    <reaction evidence="1">
        <text>ATP + protein L-histidine = ADP + protein N-phospho-L-histidine.</text>
        <dbReference type="EC" id="2.7.13.3"/>
    </reaction>
</comment>
<dbReference type="Gene3D" id="1.10.287.130">
    <property type="match status" value="1"/>
</dbReference>
<evidence type="ECO:0000256" key="10">
    <source>
        <dbReference type="SAM" id="MobiDB-lite"/>
    </source>
</evidence>
<feature type="domain" description="HAMP" evidence="13">
    <location>
        <begin position="169"/>
        <end position="221"/>
    </location>
</feature>
<evidence type="ECO:0000256" key="2">
    <source>
        <dbReference type="ARBA" id="ARBA00004236"/>
    </source>
</evidence>
<reference evidence="15" key="1">
    <citation type="journal article" date="2019" name="Int. J. Syst. Evol. Microbiol.">
        <title>The Global Catalogue of Microorganisms (GCM) 10K type strain sequencing project: providing services to taxonomists for standard genome sequencing and annotation.</title>
        <authorList>
            <consortium name="The Broad Institute Genomics Platform"/>
            <consortium name="The Broad Institute Genome Sequencing Center for Infectious Disease"/>
            <person name="Wu L."/>
            <person name="Ma J."/>
        </authorList>
    </citation>
    <scope>NUCLEOTIDE SEQUENCE [LARGE SCALE GENOMIC DNA]</scope>
    <source>
        <strain evidence="15">JCM 16953</strain>
    </source>
</reference>
<evidence type="ECO:0000256" key="4">
    <source>
        <dbReference type="ARBA" id="ARBA00022553"/>
    </source>
</evidence>
<keyword evidence="15" id="KW-1185">Reference proteome</keyword>
<dbReference type="Pfam" id="PF00672">
    <property type="entry name" value="HAMP"/>
    <property type="match status" value="1"/>
</dbReference>
<dbReference type="PANTHER" id="PTHR45436">
    <property type="entry name" value="SENSOR HISTIDINE KINASE YKOH"/>
    <property type="match status" value="1"/>
</dbReference>
<comment type="caution">
    <text evidence="14">The sequence shown here is derived from an EMBL/GenBank/DDBJ whole genome shotgun (WGS) entry which is preliminary data.</text>
</comment>
<dbReference type="InterPro" id="IPR003660">
    <property type="entry name" value="HAMP_dom"/>
</dbReference>
<dbReference type="Proteomes" id="UP001501821">
    <property type="component" value="Unassembled WGS sequence"/>
</dbReference>
<feature type="domain" description="Histidine kinase" evidence="12">
    <location>
        <begin position="229"/>
        <end position="422"/>
    </location>
</feature>
<dbReference type="CDD" id="cd00082">
    <property type="entry name" value="HisKA"/>
    <property type="match status" value="1"/>
</dbReference>
<keyword evidence="5" id="KW-0808">Transferase</keyword>
<dbReference type="InterPro" id="IPR036890">
    <property type="entry name" value="HATPase_C_sf"/>
</dbReference>
<dbReference type="SUPFAM" id="SSF158472">
    <property type="entry name" value="HAMP domain-like"/>
    <property type="match status" value="1"/>
</dbReference>
<evidence type="ECO:0000256" key="8">
    <source>
        <dbReference type="ARBA" id="ARBA00022989"/>
    </source>
</evidence>
<evidence type="ECO:0000256" key="9">
    <source>
        <dbReference type="ARBA" id="ARBA00023012"/>
    </source>
</evidence>
<keyword evidence="8 11" id="KW-1133">Transmembrane helix</keyword>
<keyword evidence="6 11" id="KW-0812">Transmembrane</keyword>
<keyword evidence="11" id="KW-0472">Membrane</keyword>
<dbReference type="InterPro" id="IPR003594">
    <property type="entry name" value="HATPase_dom"/>
</dbReference>
<keyword evidence="9" id="KW-0902">Two-component regulatory system</keyword>
<sequence>MRRRISWLVVATTSAVVVSFVVPLCLLVRTLAEDRAMAAADQEARNVAILVAGVRDEPQLGELVEDIDSRGTPTTGVLTADGRQLGGGTDLRHDPDVRKARRGDAFTVVDDDGGRVLLPVITKDGTAVVRSAVSPSDLHRGVAAAWIGIISLGLLLLLVATVIASRLGRRVSEPLREVAAAAHRLREGELGARAEVAGPAETQELARALNGLAERTTDLLATERAAVGDLSHRLRTPVTALRLDAEAVDDPDLAQRLQTHIGVLQRTIDAIVHEARRPVRTDLTPTCDARATVHRRVEFWRPLAEDQGRRMDVHLPDGALDVPLAADDLKDLLDVLVDNVFAHTPEGTTLGVELREVDGHAVLTVLDEGPGMAARPRQARSGSTGLGLDIATRTARGCGGDLTVGVGPAGGVRVEARMPLTGK</sequence>
<evidence type="ECO:0000256" key="5">
    <source>
        <dbReference type="ARBA" id="ARBA00022679"/>
    </source>
</evidence>
<dbReference type="EC" id="2.7.13.3" evidence="3"/>